<evidence type="ECO:0000313" key="10">
    <source>
        <dbReference type="Proteomes" id="UP000015520"/>
    </source>
</evidence>
<dbReference type="Pfam" id="PF00383">
    <property type="entry name" value="dCMP_cyt_deam_1"/>
    <property type="match status" value="1"/>
</dbReference>
<reference evidence="9 10" key="1">
    <citation type="submission" date="2013-07" db="EMBL/GenBank/DDBJ databases">
        <title>Sulfurimonas hongkongensis AST-10 Genome Sequencing.</title>
        <authorList>
            <person name="Cai L."/>
            <person name="Zhang T."/>
        </authorList>
    </citation>
    <scope>NUCLEOTIDE SEQUENCE [LARGE SCALE GENOMIC DNA]</scope>
    <source>
        <strain evidence="9 10">AST-10</strain>
    </source>
</reference>
<comment type="caution">
    <text evidence="9">The sequence shown here is derived from an EMBL/GenBank/DDBJ whole genome shotgun (WGS) entry which is preliminary data.</text>
</comment>
<dbReference type="OrthoDB" id="9788517at2"/>
<keyword evidence="4" id="KW-0378">Hydrolase</keyword>
<dbReference type="InterPro" id="IPR035105">
    <property type="entry name" value="Deoxycytidylate_deaminase_dom"/>
</dbReference>
<dbReference type="PANTHER" id="PTHR11086:SF18">
    <property type="entry name" value="DEOXYCYTIDYLATE DEAMINASE"/>
    <property type="match status" value="1"/>
</dbReference>
<evidence type="ECO:0000256" key="4">
    <source>
        <dbReference type="ARBA" id="ARBA00022801"/>
    </source>
</evidence>
<dbReference type="RefSeq" id="WP_021287908.1">
    <property type="nucleotide sequence ID" value="NZ_AUPZ01000010.1"/>
</dbReference>
<evidence type="ECO:0000256" key="6">
    <source>
        <dbReference type="PIRSR" id="PIRSR006019-1"/>
    </source>
</evidence>
<dbReference type="AlphaFoldDB" id="T0KZP6"/>
<feature type="binding site" evidence="7">
    <location>
        <position position="100"/>
    </location>
    <ligand>
        <name>Zn(2+)</name>
        <dbReference type="ChEBI" id="CHEBI:29105"/>
        <note>catalytic</note>
    </ligand>
</feature>
<name>T0KZP6_9BACT</name>
<evidence type="ECO:0000256" key="5">
    <source>
        <dbReference type="ARBA" id="ARBA00022833"/>
    </source>
</evidence>
<keyword evidence="5 7" id="KW-0862">Zinc</keyword>
<evidence type="ECO:0000313" key="9">
    <source>
        <dbReference type="EMBL" id="EQB39058.1"/>
    </source>
</evidence>
<dbReference type="eggNOG" id="COG2131">
    <property type="taxonomic scope" value="Bacteria"/>
</dbReference>
<dbReference type="PROSITE" id="PS51747">
    <property type="entry name" value="CYT_DCMP_DEAMINASES_2"/>
    <property type="match status" value="1"/>
</dbReference>
<comment type="cofactor">
    <cofactor evidence="1 7">
        <name>Zn(2+)</name>
        <dbReference type="ChEBI" id="CHEBI:29105"/>
    </cofactor>
</comment>
<dbReference type="Gene3D" id="3.40.140.10">
    <property type="entry name" value="Cytidine Deaminase, domain 2"/>
    <property type="match status" value="1"/>
</dbReference>
<dbReference type="InterPro" id="IPR002125">
    <property type="entry name" value="CMP_dCMP_dom"/>
</dbReference>
<dbReference type="EMBL" id="AUPZ01000010">
    <property type="protein sequence ID" value="EQB39058.1"/>
    <property type="molecule type" value="Genomic_DNA"/>
</dbReference>
<evidence type="ECO:0000256" key="2">
    <source>
        <dbReference type="ARBA" id="ARBA00006576"/>
    </source>
</evidence>
<dbReference type="CDD" id="cd01286">
    <property type="entry name" value="deoxycytidylate_deaminase"/>
    <property type="match status" value="1"/>
</dbReference>
<dbReference type="SUPFAM" id="SSF53927">
    <property type="entry name" value="Cytidine deaminase-like"/>
    <property type="match status" value="1"/>
</dbReference>
<dbReference type="InterPro" id="IPR015517">
    <property type="entry name" value="dCMP_deaminase-rel"/>
</dbReference>
<comment type="similarity">
    <text evidence="2">Belongs to the cytidine and deoxycytidylate deaminase family.</text>
</comment>
<dbReference type="PIRSF" id="PIRSF006019">
    <property type="entry name" value="dCMP_deaminase"/>
    <property type="match status" value="1"/>
</dbReference>
<dbReference type="PROSITE" id="PS00903">
    <property type="entry name" value="CYT_DCMP_DEAMINASES_1"/>
    <property type="match status" value="1"/>
</dbReference>
<keyword evidence="3 7" id="KW-0479">Metal-binding</keyword>
<dbReference type="GO" id="GO:0008270">
    <property type="term" value="F:zinc ion binding"/>
    <property type="evidence" value="ECO:0007669"/>
    <property type="project" value="InterPro"/>
</dbReference>
<feature type="domain" description="CMP/dCMP-type deaminase" evidence="8">
    <location>
        <begin position="2"/>
        <end position="135"/>
    </location>
</feature>
<protein>
    <submittedName>
        <fullName evidence="9">CMP deaminase</fullName>
    </submittedName>
</protein>
<sequence>MLSDENFINIATEISTASKCVSKRVGAVIVKDGRILSTGYNGTPAGFTNCCDHWEDEYTKEHHEWSKTYEIHAEMNAIIWAARKGISIEGATIYVTLEPCSECSKNLIASGIKRIVYAKEYEHTHSEVISKFLKDNGVSIEKLPSTIVEVKDERQRTTRTRD</sequence>
<dbReference type="GO" id="GO:0005737">
    <property type="term" value="C:cytoplasm"/>
    <property type="evidence" value="ECO:0007669"/>
    <property type="project" value="TreeGrafter"/>
</dbReference>
<keyword evidence="10" id="KW-1185">Reference proteome</keyword>
<evidence type="ECO:0000256" key="7">
    <source>
        <dbReference type="PIRSR" id="PIRSR006019-2"/>
    </source>
</evidence>
<dbReference type="InterPro" id="IPR016473">
    <property type="entry name" value="dCMP_deaminase"/>
</dbReference>
<proteinExistence type="inferred from homology"/>
<feature type="binding site" evidence="7">
    <location>
        <position position="72"/>
    </location>
    <ligand>
        <name>Zn(2+)</name>
        <dbReference type="ChEBI" id="CHEBI:29105"/>
        <note>catalytic</note>
    </ligand>
</feature>
<feature type="binding site" evidence="7">
    <location>
        <position position="103"/>
    </location>
    <ligand>
        <name>Zn(2+)</name>
        <dbReference type="ChEBI" id="CHEBI:29105"/>
        <note>catalytic</note>
    </ligand>
</feature>
<dbReference type="STRING" id="1172190.M947_08265"/>
<evidence type="ECO:0000259" key="8">
    <source>
        <dbReference type="PROSITE" id="PS51747"/>
    </source>
</evidence>
<evidence type="ECO:0000256" key="1">
    <source>
        <dbReference type="ARBA" id="ARBA00001947"/>
    </source>
</evidence>
<organism evidence="9 10">
    <name type="scientific">Sulfurimonas hongkongensis</name>
    <dbReference type="NCBI Taxonomy" id="1172190"/>
    <lineage>
        <taxon>Bacteria</taxon>
        <taxon>Pseudomonadati</taxon>
        <taxon>Campylobacterota</taxon>
        <taxon>Epsilonproteobacteria</taxon>
        <taxon>Campylobacterales</taxon>
        <taxon>Sulfurimonadaceae</taxon>
        <taxon>Sulfurimonas</taxon>
    </lineage>
</organism>
<feature type="active site" description="Proton donor" evidence="6">
    <location>
        <position position="74"/>
    </location>
</feature>
<dbReference type="GO" id="GO:0006220">
    <property type="term" value="P:pyrimidine nucleotide metabolic process"/>
    <property type="evidence" value="ECO:0007669"/>
    <property type="project" value="InterPro"/>
</dbReference>
<dbReference type="PANTHER" id="PTHR11086">
    <property type="entry name" value="DEOXYCYTIDYLATE DEAMINASE-RELATED"/>
    <property type="match status" value="1"/>
</dbReference>
<dbReference type="Proteomes" id="UP000015520">
    <property type="component" value="Unassembled WGS sequence"/>
</dbReference>
<evidence type="ECO:0000256" key="3">
    <source>
        <dbReference type="ARBA" id="ARBA00022723"/>
    </source>
</evidence>
<gene>
    <name evidence="9" type="ORF">M947_08265</name>
</gene>
<accession>T0KZP6</accession>
<dbReference type="GO" id="GO:0004132">
    <property type="term" value="F:dCMP deaminase activity"/>
    <property type="evidence" value="ECO:0007669"/>
    <property type="project" value="InterPro"/>
</dbReference>
<dbReference type="InterPro" id="IPR016193">
    <property type="entry name" value="Cytidine_deaminase-like"/>
</dbReference>
<dbReference type="PATRIC" id="fig|1172190.3.peg.1596"/>
<dbReference type="InterPro" id="IPR016192">
    <property type="entry name" value="APOBEC/CMP_deaminase_Zn-bd"/>
</dbReference>